<evidence type="ECO:0000259" key="4">
    <source>
        <dbReference type="Pfam" id="PF01753"/>
    </source>
</evidence>
<dbReference type="RefSeq" id="XP_026600577.1">
    <property type="nucleotide sequence ID" value="XM_026750564.1"/>
</dbReference>
<evidence type="ECO:0000313" key="5">
    <source>
        <dbReference type="EMBL" id="RDW68788.1"/>
    </source>
</evidence>
<keyword evidence="1" id="KW-0479">Metal-binding</keyword>
<reference evidence="5 6" key="1">
    <citation type="journal article" date="2018" name="IMA Fungus">
        <title>IMA Genome-F 9: Draft genome sequence of Annulohypoxylon stygium, Aspergillus mulundensis, Berkeleyomyces basicola (syn. Thielaviopsis basicola), Ceratocystis smalleyi, two Cercospora beticola strains, Coleophoma cylindrospora, Fusarium fracticaudum, Phialophora cf. hyalina, and Morchella septimelata.</title>
        <authorList>
            <person name="Wingfield B.D."/>
            <person name="Bills G.F."/>
            <person name="Dong Y."/>
            <person name="Huang W."/>
            <person name="Nel W.J."/>
            <person name="Swalarsk-Parry B.S."/>
            <person name="Vaghefi N."/>
            <person name="Wilken P.M."/>
            <person name="An Z."/>
            <person name="de Beer Z.W."/>
            <person name="De Vos L."/>
            <person name="Chen L."/>
            <person name="Duong T.A."/>
            <person name="Gao Y."/>
            <person name="Hammerbacher A."/>
            <person name="Kikkert J.R."/>
            <person name="Li Y."/>
            <person name="Li H."/>
            <person name="Li K."/>
            <person name="Li Q."/>
            <person name="Liu X."/>
            <person name="Ma X."/>
            <person name="Naidoo K."/>
            <person name="Pethybridge S.J."/>
            <person name="Sun J."/>
            <person name="Steenkamp E.T."/>
            <person name="van der Nest M.A."/>
            <person name="van Wyk S."/>
            <person name="Wingfield M.J."/>
            <person name="Xiong C."/>
            <person name="Yue Q."/>
            <person name="Zhang X."/>
        </authorList>
    </citation>
    <scope>NUCLEOTIDE SEQUENCE [LARGE SCALE GENOMIC DNA]</scope>
    <source>
        <strain evidence="5 6">DSM 5745</strain>
    </source>
</reference>
<evidence type="ECO:0000313" key="6">
    <source>
        <dbReference type="Proteomes" id="UP000256690"/>
    </source>
</evidence>
<dbReference type="STRING" id="1810919.A0A3D8R499"/>
<organism evidence="5 6">
    <name type="scientific">Aspergillus mulundensis</name>
    <dbReference type="NCBI Taxonomy" id="1810919"/>
    <lineage>
        <taxon>Eukaryota</taxon>
        <taxon>Fungi</taxon>
        <taxon>Dikarya</taxon>
        <taxon>Ascomycota</taxon>
        <taxon>Pezizomycotina</taxon>
        <taxon>Eurotiomycetes</taxon>
        <taxon>Eurotiomycetidae</taxon>
        <taxon>Eurotiales</taxon>
        <taxon>Aspergillaceae</taxon>
        <taxon>Aspergillus</taxon>
        <taxon>Aspergillus subgen. Nidulantes</taxon>
    </lineage>
</organism>
<evidence type="ECO:0000256" key="1">
    <source>
        <dbReference type="ARBA" id="ARBA00022723"/>
    </source>
</evidence>
<dbReference type="AlphaFoldDB" id="A0A3D8R499"/>
<proteinExistence type="predicted"/>
<dbReference type="EMBL" id="PVWQ01000011">
    <property type="protein sequence ID" value="RDW68788.1"/>
    <property type="molecule type" value="Genomic_DNA"/>
</dbReference>
<dbReference type="Proteomes" id="UP000256690">
    <property type="component" value="Unassembled WGS sequence"/>
</dbReference>
<sequence>MSSTNTTQTCALCSKEATLRCSGCGDSPEYRLGDALDTFYCSRACQREHRPTHKSRCKAKGLRVKLGRAVIMLRLGMLTYREIFYDLNLTKVESRDDVLFLHHKEPKPGASFKFRPFPNHLVTNWVIQHAVLCHNQSIAAIALLGRLARKLFPDAGVPCTLETLDLHLGNFGVCTRTVPGPEHTNIIHTVIKVTLSFPPNIATEPEAWVIDPAGCQYGTPILAPYEEYIAAHKCRILNGPSAYTATETTDVDDFQSLLELSPHSEILNEMQNWDSQRWLLERRARMKFAAWVDEGSGYHVWKRALDGTSHEWLEKLRASKSVIRRFLLTR</sequence>
<comment type="caution">
    <text evidence="5">The sequence shown here is derived from an EMBL/GenBank/DDBJ whole genome shotgun (WGS) entry which is preliminary data.</text>
</comment>
<feature type="domain" description="MYND-type" evidence="4">
    <location>
        <begin position="10"/>
        <end position="57"/>
    </location>
</feature>
<name>A0A3D8R499_9EURO</name>
<dbReference type="OrthoDB" id="432970at2759"/>
<keyword evidence="6" id="KW-1185">Reference proteome</keyword>
<dbReference type="GeneID" id="38118918"/>
<evidence type="ECO:0000256" key="3">
    <source>
        <dbReference type="ARBA" id="ARBA00022833"/>
    </source>
</evidence>
<dbReference type="InterPro" id="IPR002893">
    <property type="entry name" value="Znf_MYND"/>
</dbReference>
<accession>A0A3D8R499</accession>
<gene>
    <name evidence="5" type="ORF">DSM5745_08548</name>
</gene>
<keyword evidence="3" id="KW-0862">Zinc</keyword>
<dbReference type="SUPFAM" id="SSF144232">
    <property type="entry name" value="HIT/MYND zinc finger-like"/>
    <property type="match status" value="1"/>
</dbReference>
<evidence type="ECO:0000256" key="2">
    <source>
        <dbReference type="ARBA" id="ARBA00022771"/>
    </source>
</evidence>
<dbReference type="Gene3D" id="6.10.140.2220">
    <property type="match status" value="1"/>
</dbReference>
<protein>
    <recommendedName>
        <fullName evidence="4">MYND-type domain-containing protein</fullName>
    </recommendedName>
</protein>
<dbReference type="GO" id="GO:0008270">
    <property type="term" value="F:zinc ion binding"/>
    <property type="evidence" value="ECO:0007669"/>
    <property type="project" value="UniProtKB-KW"/>
</dbReference>
<dbReference type="Pfam" id="PF01753">
    <property type="entry name" value="zf-MYND"/>
    <property type="match status" value="1"/>
</dbReference>
<keyword evidence="2" id="KW-0863">Zinc-finger</keyword>